<feature type="non-terminal residue" evidence="1">
    <location>
        <position position="1"/>
    </location>
</feature>
<dbReference type="Proteomes" id="UP000789920">
    <property type="component" value="Unassembled WGS sequence"/>
</dbReference>
<protein>
    <submittedName>
        <fullName evidence="1">11734_t:CDS:1</fullName>
    </submittedName>
</protein>
<proteinExistence type="predicted"/>
<keyword evidence="2" id="KW-1185">Reference proteome</keyword>
<name>A0ACA9LIP6_9GLOM</name>
<evidence type="ECO:0000313" key="1">
    <source>
        <dbReference type="EMBL" id="CAG8533068.1"/>
    </source>
</evidence>
<accession>A0ACA9LIP6</accession>
<reference evidence="1" key="1">
    <citation type="submission" date="2021-06" db="EMBL/GenBank/DDBJ databases">
        <authorList>
            <person name="Kallberg Y."/>
            <person name="Tangrot J."/>
            <person name="Rosling A."/>
        </authorList>
    </citation>
    <scope>NUCLEOTIDE SEQUENCE</scope>
    <source>
        <strain evidence="1">MA461A</strain>
    </source>
</reference>
<gene>
    <name evidence="1" type="ORF">RPERSI_LOCUS3225</name>
</gene>
<evidence type="ECO:0000313" key="2">
    <source>
        <dbReference type="Proteomes" id="UP000789920"/>
    </source>
</evidence>
<organism evidence="1 2">
    <name type="scientific">Racocetra persica</name>
    <dbReference type="NCBI Taxonomy" id="160502"/>
    <lineage>
        <taxon>Eukaryota</taxon>
        <taxon>Fungi</taxon>
        <taxon>Fungi incertae sedis</taxon>
        <taxon>Mucoromycota</taxon>
        <taxon>Glomeromycotina</taxon>
        <taxon>Glomeromycetes</taxon>
        <taxon>Diversisporales</taxon>
        <taxon>Gigasporaceae</taxon>
        <taxon>Racocetra</taxon>
    </lineage>
</organism>
<dbReference type="EMBL" id="CAJVQC010003858">
    <property type="protein sequence ID" value="CAG8533068.1"/>
    <property type="molecule type" value="Genomic_DNA"/>
</dbReference>
<sequence length="153" mass="17378">SSDEFNSQAFSKDNSEVEQKSQDLLDSYIMHKLSKTEKSKFNYLLLKMMVENSDSLALFKFISPKIILTTRKHLSRKVLNEAVTEFMSRIKETAKKDEIGVTVTMDTQDISSERSRTSDIILKVEELFNELESLKIKTIALVTDSAAVYAAAK</sequence>
<comment type="caution">
    <text evidence="1">The sequence shown here is derived from an EMBL/GenBank/DDBJ whole genome shotgun (WGS) entry which is preliminary data.</text>
</comment>